<organism evidence="1">
    <name type="scientific">marine sediment metagenome</name>
    <dbReference type="NCBI Taxonomy" id="412755"/>
    <lineage>
        <taxon>unclassified sequences</taxon>
        <taxon>metagenomes</taxon>
        <taxon>ecological metagenomes</taxon>
    </lineage>
</organism>
<protein>
    <submittedName>
        <fullName evidence="1">Uncharacterized protein</fullName>
    </submittedName>
</protein>
<feature type="non-terminal residue" evidence="1">
    <location>
        <position position="237"/>
    </location>
</feature>
<name>X1TVZ2_9ZZZZ</name>
<sequence length="237" mass="26294">MLGERRNTGNDWDRWNSIFIPSEPSYELPSGMDAPCAFSVGIEAGLDFNDSVTTTFKLIDGIMTDPADPNDIAWLLVSGRYYDAVNNFGSYPQGRWLKGSNYQVLTIADLPIIYTLWYPPGLANTYKESLFRNGYVIGSGTWVPTDPSAWANNKECKISIKPRLIHIQYLNSVVNSMSLDHVPTTAGTSLVLSGMGFNNTDADIKGGWPTVAVTTDRLDNIYFEGRQGQGTYIYTYA</sequence>
<dbReference type="EMBL" id="BARW01033406">
    <property type="protein sequence ID" value="GAJ09424.1"/>
    <property type="molecule type" value="Genomic_DNA"/>
</dbReference>
<gene>
    <name evidence="1" type="ORF">S12H4_52625</name>
</gene>
<proteinExistence type="predicted"/>
<reference evidence="1" key="1">
    <citation type="journal article" date="2014" name="Front. Microbiol.">
        <title>High frequency of phylogenetically diverse reductive dehalogenase-homologous genes in deep subseafloor sedimentary metagenomes.</title>
        <authorList>
            <person name="Kawai M."/>
            <person name="Futagami T."/>
            <person name="Toyoda A."/>
            <person name="Takaki Y."/>
            <person name="Nishi S."/>
            <person name="Hori S."/>
            <person name="Arai W."/>
            <person name="Tsubouchi T."/>
            <person name="Morono Y."/>
            <person name="Uchiyama I."/>
            <person name="Ito T."/>
            <person name="Fujiyama A."/>
            <person name="Inagaki F."/>
            <person name="Takami H."/>
        </authorList>
    </citation>
    <scope>NUCLEOTIDE SEQUENCE</scope>
    <source>
        <strain evidence="1">Expedition CK06-06</strain>
    </source>
</reference>
<evidence type="ECO:0000313" key="1">
    <source>
        <dbReference type="EMBL" id="GAJ09424.1"/>
    </source>
</evidence>
<comment type="caution">
    <text evidence="1">The sequence shown here is derived from an EMBL/GenBank/DDBJ whole genome shotgun (WGS) entry which is preliminary data.</text>
</comment>
<dbReference type="AlphaFoldDB" id="X1TVZ2"/>
<accession>X1TVZ2</accession>